<protein>
    <submittedName>
        <fullName evidence="1">Uncharacterized protein</fullName>
    </submittedName>
</protein>
<sequence length="411" mass="46482">MPDFKGSRSAPIVVFIEGEENKITHMAFGTGGIRAGTDLRKLKLSDIRTINRQIAFQELLSRASSRVHKHIAYVIEHGGILPPKSFTSLYDLIVAIDPNVDGMLRRFSPRRSETIQNLGEDKLAALASQKEAVNTALQLAGIDRKPLLEWTPETSNTPKSFLEGLPSAYLREDQVIANDLQSFPGLEFVRPLLTGGATFEDERIKLDVLLANRLELEKQTGADLIYYNGTYNSFVLVQYKMMEKDTSEEDFIYRLPNTQLTEEIARMDKMLEHIKKKGGAQNRHEYRLSGNPFFIKLCPRITMEPDSIGLSPGMYFTLDHWRFLERDEDLVGPKGGRRVGYFNVGRKINNTDFAFLVKNAWVGSTPSESALIEELVKEIMSTGKSLILAVKTDKEENERSIMDEINDSEPF</sequence>
<reference evidence="2" key="1">
    <citation type="journal article" date="2019" name="Int. J. Syst. Evol. Microbiol.">
        <title>The Global Catalogue of Microorganisms (GCM) 10K type strain sequencing project: providing services to taxonomists for standard genome sequencing and annotation.</title>
        <authorList>
            <consortium name="The Broad Institute Genomics Platform"/>
            <consortium name="The Broad Institute Genome Sequencing Center for Infectious Disease"/>
            <person name="Wu L."/>
            <person name="Ma J."/>
        </authorList>
    </citation>
    <scope>NUCLEOTIDE SEQUENCE [LARGE SCALE GENOMIC DNA]</scope>
    <source>
        <strain evidence="2">JCM 32105</strain>
    </source>
</reference>
<accession>A0ABP8NJK5</accession>
<name>A0ABP8NJK5_9BACT</name>
<evidence type="ECO:0000313" key="1">
    <source>
        <dbReference type="EMBL" id="GAA4466910.1"/>
    </source>
</evidence>
<dbReference type="EMBL" id="BAABFA010000014">
    <property type="protein sequence ID" value="GAA4466910.1"/>
    <property type="molecule type" value="Genomic_DNA"/>
</dbReference>
<keyword evidence="2" id="KW-1185">Reference proteome</keyword>
<organism evidence="1 2">
    <name type="scientific">Nemorincola caseinilytica</name>
    <dbReference type="NCBI Taxonomy" id="2054315"/>
    <lineage>
        <taxon>Bacteria</taxon>
        <taxon>Pseudomonadati</taxon>
        <taxon>Bacteroidota</taxon>
        <taxon>Chitinophagia</taxon>
        <taxon>Chitinophagales</taxon>
        <taxon>Chitinophagaceae</taxon>
        <taxon>Nemorincola</taxon>
    </lineage>
</organism>
<dbReference type="Proteomes" id="UP001500067">
    <property type="component" value="Unassembled WGS sequence"/>
</dbReference>
<comment type="caution">
    <text evidence="1">The sequence shown here is derived from an EMBL/GenBank/DDBJ whole genome shotgun (WGS) entry which is preliminary data.</text>
</comment>
<proteinExistence type="predicted"/>
<gene>
    <name evidence="1" type="ORF">GCM10023093_21810</name>
</gene>
<evidence type="ECO:0000313" key="2">
    <source>
        <dbReference type="Proteomes" id="UP001500067"/>
    </source>
</evidence>